<dbReference type="PANTHER" id="PTHR11364">
    <property type="entry name" value="THIOSULFATE SULFERTANSFERASE"/>
    <property type="match status" value="1"/>
</dbReference>
<dbReference type="AlphaFoldDB" id="A0A386ZED5"/>
<dbReference type="OrthoDB" id="9770030at2"/>
<dbReference type="KEGG" id="nyu:D7D52_15225"/>
<evidence type="ECO:0000256" key="1">
    <source>
        <dbReference type="ARBA" id="ARBA00022679"/>
    </source>
</evidence>
<reference evidence="4 5" key="1">
    <citation type="submission" date="2018-09" db="EMBL/GenBank/DDBJ databases">
        <title>Nocardia yunnanensis sp. nov., an actinomycete isolated from a soil sample.</title>
        <authorList>
            <person name="Zhang J."/>
        </authorList>
    </citation>
    <scope>NUCLEOTIDE SEQUENCE [LARGE SCALE GENOMIC DNA]</scope>
    <source>
        <strain evidence="4 5">CFHS0054</strain>
    </source>
</reference>
<keyword evidence="5" id="KW-1185">Reference proteome</keyword>
<feature type="domain" description="Rhodanese" evidence="3">
    <location>
        <begin position="183"/>
        <end position="286"/>
    </location>
</feature>
<protein>
    <submittedName>
        <fullName evidence="4">Sulfurtransferase</fullName>
    </submittedName>
</protein>
<evidence type="ECO:0000256" key="2">
    <source>
        <dbReference type="ARBA" id="ARBA00022737"/>
    </source>
</evidence>
<dbReference type="CDD" id="cd01449">
    <property type="entry name" value="TST_Repeat_2"/>
    <property type="match status" value="1"/>
</dbReference>
<dbReference type="InterPro" id="IPR036873">
    <property type="entry name" value="Rhodanese-like_dom_sf"/>
</dbReference>
<dbReference type="InterPro" id="IPR045078">
    <property type="entry name" value="TST/MPST-like"/>
</dbReference>
<evidence type="ECO:0000313" key="5">
    <source>
        <dbReference type="Proteomes" id="UP000267164"/>
    </source>
</evidence>
<dbReference type="PANTHER" id="PTHR11364:SF27">
    <property type="entry name" value="SULFURTRANSFERASE"/>
    <property type="match status" value="1"/>
</dbReference>
<gene>
    <name evidence="4" type="ORF">D7D52_15225</name>
</gene>
<organism evidence="4 5">
    <name type="scientific">Nocardia yunnanensis</name>
    <dbReference type="NCBI Taxonomy" id="2382165"/>
    <lineage>
        <taxon>Bacteria</taxon>
        <taxon>Bacillati</taxon>
        <taxon>Actinomycetota</taxon>
        <taxon>Actinomycetes</taxon>
        <taxon>Mycobacteriales</taxon>
        <taxon>Nocardiaceae</taxon>
        <taxon>Nocardia</taxon>
    </lineage>
</organism>
<keyword evidence="1 4" id="KW-0808">Transferase</keyword>
<name>A0A386ZED5_9NOCA</name>
<dbReference type="RefSeq" id="WP_120737049.1">
    <property type="nucleotide sequence ID" value="NZ_CP032568.1"/>
</dbReference>
<dbReference type="PROSITE" id="PS00380">
    <property type="entry name" value="RHODANESE_1"/>
    <property type="match status" value="1"/>
</dbReference>
<dbReference type="InterPro" id="IPR001763">
    <property type="entry name" value="Rhodanese-like_dom"/>
</dbReference>
<proteinExistence type="predicted"/>
<sequence length="292" mass="30395">MVRRHDAVIRRRGVGLSAVLISVAELQELLGAGGNRVRLLDVRWALGDPDGPQHYVDGHIPGAVFVDLETELAAPPSAAKGRHPLPELAHLQKCARSWGLSDGDTVIVYDATGGMAAARAWWLLRWGGVADVRILDGGLPAWEKAGGKLASGDEPDPQPGTVVLTPGNMPTIDADGAAGWTGLLLDARAGERYRGEVEPIDPRAGHIPGAVSAPTTENLTAEGHFKSAAELRSRFTELGSGPVAAYCGSGVTAAHQVAALAVAGIDAALYPGSWSQWSNDPKRPAATGTEPA</sequence>
<dbReference type="PROSITE" id="PS50206">
    <property type="entry name" value="RHODANESE_3"/>
    <property type="match status" value="2"/>
</dbReference>
<dbReference type="CDD" id="cd01448">
    <property type="entry name" value="TST_Repeat_1"/>
    <property type="match status" value="1"/>
</dbReference>
<dbReference type="Pfam" id="PF00581">
    <property type="entry name" value="Rhodanese"/>
    <property type="match status" value="2"/>
</dbReference>
<dbReference type="InterPro" id="IPR001307">
    <property type="entry name" value="Thiosulphate_STrfase_CS"/>
</dbReference>
<dbReference type="GO" id="GO:0004792">
    <property type="term" value="F:thiosulfate-cyanide sulfurtransferase activity"/>
    <property type="evidence" value="ECO:0007669"/>
    <property type="project" value="InterPro"/>
</dbReference>
<dbReference type="SMART" id="SM00450">
    <property type="entry name" value="RHOD"/>
    <property type="match status" value="2"/>
</dbReference>
<evidence type="ECO:0000259" key="3">
    <source>
        <dbReference type="PROSITE" id="PS50206"/>
    </source>
</evidence>
<dbReference type="SUPFAM" id="SSF52821">
    <property type="entry name" value="Rhodanese/Cell cycle control phosphatase"/>
    <property type="match status" value="2"/>
</dbReference>
<evidence type="ECO:0000313" key="4">
    <source>
        <dbReference type="EMBL" id="AYF74985.1"/>
    </source>
</evidence>
<feature type="domain" description="Rhodanese" evidence="3">
    <location>
        <begin position="33"/>
        <end position="151"/>
    </location>
</feature>
<dbReference type="Proteomes" id="UP000267164">
    <property type="component" value="Chromosome"/>
</dbReference>
<dbReference type="Gene3D" id="3.40.250.10">
    <property type="entry name" value="Rhodanese-like domain"/>
    <property type="match status" value="2"/>
</dbReference>
<keyword evidence="2" id="KW-0677">Repeat</keyword>
<dbReference type="EMBL" id="CP032568">
    <property type="protein sequence ID" value="AYF74985.1"/>
    <property type="molecule type" value="Genomic_DNA"/>
</dbReference>
<accession>A0A386ZED5</accession>